<proteinExistence type="inferred from homology"/>
<dbReference type="Pfam" id="PF13458">
    <property type="entry name" value="Peripla_BP_6"/>
    <property type="match status" value="1"/>
</dbReference>
<dbReference type="InterPro" id="IPR028082">
    <property type="entry name" value="Peripla_BP_I"/>
</dbReference>
<keyword evidence="2" id="KW-0813">Transport</keyword>
<dbReference type="InterPro" id="IPR000709">
    <property type="entry name" value="Leu_Ile_Val-bd"/>
</dbReference>
<organism evidence="6">
    <name type="scientific">Desulfitobacterium hafniense</name>
    <name type="common">Desulfitobacterium frappieri</name>
    <dbReference type="NCBI Taxonomy" id="49338"/>
    <lineage>
        <taxon>Bacteria</taxon>
        <taxon>Bacillati</taxon>
        <taxon>Bacillota</taxon>
        <taxon>Clostridia</taxon>
        <taxon>Eubacteriales</taxon>
        <taxon>Desulfitobacteriaceae</taxon>
        <taxon>Desulfitobacterium</taxon>
    </lineage>
</organism>
<sequence>MLKSRVIKKSLAMIFILGLSLWPLGCTQVNPSEEILIGVAWPFASLDDLFAEGLELAVQEINEQGGVQGRKLSLVKADDEAELEKGLAIAQAFADNGGIQAVIGHRNSFISIPAASIYDQAGLVMLSPASTSPDLTDHGYVHVFRNIPSDQEIARQLAIYLADQGHERMVIYYTDDSYGNGLANAFEDYARAQGITIVDRFNYYGNLKDLERLYDKWQAFGMDGIFIAKTATGGGTEFLVDAKSVGIEVPLIAGNSWDALSLTEDLENIGMTAEGLLVGSFFNPQRPDSRTQDFVEDFRREYGQPPTSYAAAGYDAVILLAAALEKSDLTNPATLAQELRDLEPWEGVMGMHRFDGRGDDIGDLVVLKKIKDGQFEYLGH</sequence>
<feature type="domain" description="Leucine-binding protein" evidence="5">
    <location>
        <begin position="42"/>
        <end position="356"/>
    </location>
</feature>
<dbReference type="CDD" id="cd06344">
    <property type="entry name" value="PBP1_ABC_HAAT-like"/>
    <property type="match status" value="1"/>
</dbReference>
<evidence type="ECO:0000256" key="3">
    <source>
        <dbReference type="ARBA" id="ARBA00022729"/>
    </source>
</evidence>
<dbReference type="InterPro" id="IPR028081">
    <property type="entry name" value="Leu-bd"/>
</dbReference>
<dbReference type="AlphaFoldDB" id="A0A098AUL7"/>
<dbReference type="EMBL" id="LK996017">
    <property type="protein sequence ID" value="CDX00149.1"/>
    <property type="molecule type" value="Genomic_DNA"/>
</dbReference>
<keyword evidence="3" id="KW-0732">Signal</keyword>
<keyword evidence="4" id="KW-0029">Amino-acid transport</keyword>
<comment type="similarity">
    <text evidence="1">Belongs to the leucine-binding protein family.</text>
</comment>
<dbReference type="PATRIC" id="fig|49338.4.peg.280"/>
<accession>A0A098AUL7</accession>
<dbReference type="SUPFAM" id="SSF53822">
    <property type="entry name" value="Periplasmic binding protein-like I"/>
    <property type="match status" value="1"/>
</dbReference>
<dbReference type="PANTHER" id="PTHR30483">
    <property type="entry name" value="LEUCINE-SPECIFIC-BINDING PROTEIN"/>
    <property type="match status" value="1"/>
</dbReference>
<dbReference type="GO" id="GO:0006865">
    <property type="term" value="P:amino acid transport"/>
    <property type="evidence" value="ECO:0007669"/>
    <property type="project" value="UniProtKB-KW"/>
</dbReference>
<evidence type="ECO:0000313" key="6">
    <source>
        <dbReference type="EMBL" id="CDX00149.1"/>
    </source>
</evidence>
<evidence type="ECO:0000256" key="2">
    <source>
        <dbReference type="ARBA" id="ARBA00022448"/>
    </source>
</evidence>
<dbReference type="InterPro" id="IPR051010">
    <property type="entry name" value="BCAA_transport"/>
</dbReference>
<protein>
    <submittedName>
        <fullName evidence="6">Ligand-binding protein, receptor</fullName>
    </submittedName>
</protein>
<evidence type="ECO:0000259" key="5">
    <source>
        <dbReference type="Pfam" id="PF13458"/>
    </source>
</evidence>
<name>A0A098AUL7_DESHA</name>
<reference evidence="6" key="1">
    <citation type="submission" date="2014-07" db="EMBL/GenBank/DDBJ databases">
        <authorList>
            <person name="Hornung V.Bastian."/>
        </authorList>
    </citation>
    <scope>NUCLEOTIDE SEQUENCE</scope>
    <source>
        <strain evidence="6">PCE-S</strain>
    </source>
</reference>
<evidence type="ECO:0000256" key="4">
    <source>
        <dbReference type="ARBA" id="ARBA00022970"/>
    </source>
</evidence>
<evidence type="ECO:0000256" key="1">
    <source>
        <dbReference type="ARBA" id="ARBA00010062"/>
    </source>
</evidence>
<keyword evidence="6" id="KW-0675">Receptor</keyword>
<dbReference type="Gene3D" id="3.40.50.2300">
    <property type="match status" value="2"/>
</dbReference>
<dbReference type="PRINTS" id="PR00337">
    <property type="entry name" value="LEUILEVALBP"/>
</dbReference>
<gene>
    <name evidence="6" type="ORF">DPCES_0262</name>
</gene>
<dbReference type="PANTHER" id="PTHR30483:SF6">
    <property type="entry name" value="PERIPLASMIC BINDING PROTEIN OF ABC TRANSPORTER FOR NATURAL AMINO ACIDS"/>
    <property type="match status" value="1"/>
</dbReference>
<dbReference type="RefSeq" id="WP_208925164.1">
    <property type="nucleotide sequence ID" value="NZ_LK996017.1"/>
</dbReference>